<protein>
    <submittedName>
        <fullName evidence="3">VanZ family protein</fullName>
    </submittedName>
</protein>
<dbReference type="Proteomes" id="UP001597011">
    <property type="component" value="Unassembled WGS sequence"/>
</dbReference>
<keyword evidence="4" id="KW-1185">Reference proteome</keyword>
<accession>A0ABW3BXH0</accession>
<gene>
    <name evidence="3" type="ORF">ACFQ0I_15470</name>
</gene>
<evidence type="ECO:0000313" key="3">
    <source>
        <dbReference type="EMBL" id="MFD0837177.1"/>
    </source>
</evidence>
<name>A0ABW3BXH0_9FLAO</name>
<evidence type="ECO:0000259" key="2">
    <source>
        <dbReference type="Pfam" id="PF04892"/>
    </source>
</evidence>
<feature type="transmembrane region" description="Helical" evidence="1">
    <location>
        <begin position="45"/>
        <end position="63"/>
    </location>
</feature>
<feature type="transmembrane region" description="Helical" evidence="1">
    <location>
        <begin position="20"/>
        <end position="38"/>
    </location>
</feature>
<sequence length="102" mass="11641">MRLNNLPTIKVSSGDKIFHFLAYVVLTFLWVNTFIYKFKWKKETAIIYGAAICIVFGIIIEVLQGSVTSYRSSDIYDVLANMSGVIVMVIIFALKKNRTIKK</sequence>
<keyword evidence="1" id="KW-1133">Transmembrane helix</keyword>
<evidence type="ECO:0000256" key="1">
    <source>
        <dbReference type="SAM" id="Phobius"/>
    </source>
</evidence>
<dbReference type="PANTHER" id="PTHR28008">
    <property type="entry name" value="DOMAIN PROTEIN, PUTATIVE (AFU_ORTHOLOGUE AFUA_3G10980)-RELATED"/>
    <property type="match status" value="1"/>
</dbReference>
<dbReference type="InterPro" id="IPR006976">
    <property type="entry name" value="VanZ-like"/>
</dbReference>
<comment type="caution">
    <text evidence="3">The sequence shown here is derived from an EMBL/GenBank/DDBJ whole genome shotgun (WGS) entry which is preliminary data.</text>
</comment>
<feature type="domain" description="VanZ-like" evidence="2">
    <location>
        <begin position="14"/>
        <end position="94"/>
    </location>
</feature>
<dbReference type="Pfam" id="PF04892">
    <property type="entry name" value="VanZ"/>
    <property type="match status" value="1"/>
</dbReference>
<keyword evidence="1" id="KW-0472">Membrane</keyword>
<dbReference type="PANTHER" id="PTHR28008:SF1">
    <property type="entry name" value="DOMAIN PROTEIN, PUTATIVE (AFU_ORTHOLOGUE AFUA_3G10980)-RELATED"/>
    <property type="match status" value="1"/>
</dbReference>
<proteinExistence type="predicted"/>
<organism evidence="3 4">
    <name type="scientific">Mariniflexile aquimaris</name>
    <dbReference type="NCBI Taxonomy" id="881009"/>
    <lineage>
        <taxon>Bacteria</taxon>
        <taxon>Pseudomonadati</taxon>
        <taxon>Bacteroidota</taxon>
        <taxon>Flavobacteriia</taxon>
        <taxon>Flavobacteriales</taxon>
        <taxon>Flavobacteriaceae</taxon>
        <taxon>Mariniflexile</taxon>
    </lineage>
</organism>
<reference evidence="4" key="1">
    <citation type="journal article" date="2019" name="Int. J. Syst. Evol. Microbiol.">
        <title>The Global Catalogue of Microorganisms (GCM) 10K type strain sequencing project: providing services to taxonomists for standard genome sequencing and annotation.</title>
        <authorList>
            <consortium name="The Broad Institute Genomics Platform"/>
            <consortium name="The Broad Institute Genome Sequencing Center for Infectious Disease"/>
            <person name="Wu L."/>
            <person name="Ma J."/>
        </authorList>
    </citation>
    <scope>NUCLEOTIDE SEQUENCE [LARGE SCALE GENOMIC DNA]</scope>
    <source>
        <strain evidence="4">CCUG 60529</strain>
    </source>
</reference>
<feature type="transmembrane region" description="Helical" evidence="1">
    <location>
        <begin position="75"/>
        <end position="94"/>
    </location>
</feature>
<dbReference type="RefSeq" id="WP_379943824.1">
    <property type="nucleotide sequence ID" value="NZ_JBHTIB010000016.1"/>
</dbReference>
<dbReference type="EMBL" id="JBHTIB010000016">
    <property type="protein sequence ID" value="MFD0837177.1"/>
    <property type="molecule type" value="Genomic_DNA"/>
</dbReference>
<keyword evidence="1" id="KW-0812">Transmembrane</keyword>
<evidence type="ECO:0000313" key="4">
    <source>
        <dbReference type="Proteomes" id="UP001597011"/>
    </source>
</evidence>
<dbReference type="NCBIfam" id="NF037970">
    <property type="entry name" value="vanZ_1"/>
    <property type="match status" value="1"/>
</dbReference>